<keyword evidence="17" id="KW-1185">Reference proteome</keyword>
<accession>A0A0H2N0A0</accession>
<dbReference type="GO" id="GO:0005829">
    <property type="term" value="C:cytosol"/>
    <property type="evidence" value="ECO:0007669"/>
    <property type="project" value="TreeGrafter"/>
</dbReference>
<reference evidence="16 17" key="1">
    <citation type="submission" date="2015-03" db="EMBL/GenBank/DDBJ databases">
        <title>Genome Sequence of Kiloniella spongiae MEBiC09566, isolated from a marine sponge.</title>
        <authorList>
            <person name="Shao Z."/>
            <person name="Wang L."/>
            <person name="Li X."/>
        </authorList>
    </citation>
    <scope>NUCLEOTIDE SEQUENCE [LARGE SCALE GENOMIC DNA]</scope>
    <source>
        <strain evidence="16 17">MEBiC09566</strain>
    </source>
</reference>
<dbReference type="PRINTS" id="PR00984">
    <property type="entry name" value="TRNASYNTHILE"/>
</dbReference>
<gene>
    <name evidence="12 16" type="primary">ileS</name>
    <name evidence="16" type="ORF">WH96_02205</name>
</gene>
<feature type="binding site" evidence="12">
    <location>
        <position position="939"/>
    </location>
    <ligand>
        <name>Zn(2+)</name>
        <dbReference type="ChEBI" id="CHEBI:29105"/>
    </ligand>
</feature>
<keyword evidence="8 12" id="KW-0648">Protein biosynthesis</keyword>
<evidence type="ECO:0000256" key="9">
    <source>
        <dbReference type="ARBA" id="ARBA00023146"/>
    </source>
</evidence>
<evidence type="ECO:0000256" key="10">
    <source>
        <dbReference type="ARBA" id="ARBA00025217"/>
    </source>
</evidence>
<evidence type="ECO:0000256" key="4">
    <source>
        <dbReference type="ARBA" id="ARBA00022723"/>
    </source>
</evidence>
<dbReference type="STRING" id="1489064.WH96_02205"/>
<dbReference type="GO" id="GO:0005524">
    <property type="term" value="F:ATP binding"/>
    <property type="evidence" value="ECO:0007669"/>
    <property type="project" value="UniProtKB-UniRule"/>
</dbReference>
<dbReference type="AlphaFoldDB" id="A0A0H2N0A0"/>
<evidence type="ECO:0000259" key="14">
    <source>
        <dbReference type="Pfam" id="PF06827"/>
    </source>
</evidence>
<dbReference type="OrthoDB" id="9810365at2"/>
<evidence type="ECO:0000256" key="12">
    <source>
        <dbReference type="HAMAP-Rule" id="MF_02002"/>
    </source>
</evidence>
<comment type="subunit">
    <text evidence="12">Monomer.</text>
</comment>
<dbReference type="RefSeq" id="WP_047762468.1">
    <property type="nucleotide sequence ID" value="NZ_LAQL01000002.1"/>
</dbReference>
<dbReference type="InterPro" id="IPR010663">
    <property type="entry name" value="Znf_FPG/IleRS"/>
</dbReference>
<evidence type="ECO:0000256" key="8">
    <source>
        <dbReference type="ARBA" id="ARBA00022917"/>
    </source>
</evidence>
<dbReference type="SUPFAM" id="SSF50677">
    <property type="entry name" value="ValRS/IleRS/LeuRS editing domain"/>
    <property type="match status" value="1"/>
</dbReference>
<dbReference type="PROSITE" id="PS00178">
    <property type="entry name" value="AA_TRNA_LIGASE_I"/>
    <property type="match status" value="1"/>
</dbReference>
<keyword evidence="6 12" id="KW-0862">Zinc</keyword>
<feature type="binding site" evidence="12">
    <location>
        <position position="936"/>
    </location>
    <ligand>
        <name>Zn(2+)</name>
        <dbReference type="ChEBI" id="CHEBI:29105"/>
    </ligand>
</feature>
<evidence type="ECO:0000259" key="15">
    <source>
        <dbReference type="Pfam" id="PF08264"/>
    </source>
</evidence>
<comment type="function">
    <text evidence="10 12">Catalyzes the attachment of isoleucine to tRNA(Ile). As IleRS can inadvertently accommodate and process structurally similar amino acids such as valine, to avoid such errors it has two additional distinct tRNA(Ile)-dependent editing activities. One activity is designated as 'pretransfer' editing and involves the hydrolysis of activated Val-AMP. The other activity is designated 'posttransfer' editing and involves deacylation of mischarged Val-tRNA(Ile).</text>
</comment>
<dbReference type="PANTHER" id="PTHR42765">
    <property type="entry name" value="SOLEUCYL-TRNA SYNTHETASE"/>
    <property type="match status" value="1"/>
</dbReference>
<keyword evidence="9 12" id="KW-0030">Aminoacyl-tRNA synthetase</keyword>
<evidence type="ECO:0000256" key="7">
    <source>
        <dbReference type="ARBA" id="ARBA00022840"/>
    </source>
</evidence>
<feature type="short sequence motif" description="'KMSKS' region" evidence="12">
    <location>
        <begin position="621"/>
        <end position="625"/>
    </location>
</feature>
<sequence>MSTDYKDTVFLPKTDFPMRAGLPKKEPEILQRWRDIGLFEKLRAQSKGREKFTLHDGPPYANGHLHMGHALNKVLKDVINRSQQMLGKDAHYVPGWDCHGLPIEWKVEEGYRERGQDKDEVPVVEFRKECREFADKWIKIQIEEFKRLGIEADWEQPYKTMNYQSESLIVKEMGKFLMNKGLYMGTKAVLWSVVEKTALADAEVEYHELKSPTIWVRFPIASSNDKLLDGASIIIWTTTPWTIPANRAVACGDAFEYVVYEVTELGENSIAKVGERLVLNRELSEQVRIDAKIEAWTEVGVVSDLSDVKVKHPLNGLEGADGGYDYEVPLLNADFVTNDAGTGFVHIAPSHGADDNELGRQKGLEVPMMIDEAGVYYDHVPFFAGACVYTQEGKAGDANGRVIKALIESGSLLAKGSMRHSYPHSWRSKAPLVFRATPQWFISMETNELRDKALKAIDDTRFIPEKGSTRLYKMIEGRPDWCVSRQRVWGVPLPIFMEKKTGEPLRDQKVLDRIVDAFEQEGGDAWFNSPPARFLGNEYNPDDYEQIQDVIEVWFDSGSTHSFVLEARPELKWPADLYLEGSDQHRGWFHTSLLESAGTRGRAPYDAVLTHGFVLDNKGRKMSKSLGNITAPAEINAKYGADILRLWVVASDYSQDLRVGDEILKYQADAYRRLRNTLRFLLGSLDGFNDAERLPVEEMPELEKWVLHRLTELDTIVSKSCDDYDYHAMFQALHNFCALDLSAFYLDIRKDTLYCDGTGTLERRACRTVIDILFDALTAWLAPILCFTTEEAWLARGKTDIAESVHLRTFPEIPAGWKNDTLAERWDNVREVRRVVTGAIEVLRAEKKIGSSLQARPAVYISRPELLSAIGDLDMADICITSQIELVEADAPQEAYRLNDVDGVGVVVDGAEGEKCERCWKVLPDVGSHPNAEATCSRCASVLGASVLNASS</sequence>
<dbReference type="InterPro" id="IPR014729">
    <property type="entry name" value="Rossmann-like_a/b/a_fold"/>
</dbReference>
<feature type="binding site" evidence="12">
    <location>
        <position position="624"/>
    </location>
    <ligand>
        <name>ATP</name>
        <dbReference type="ChEBI" id="CHEBI:30616"/>
    </ligand>
</feature>
<dbReference type="Pfam" id="PF00133">
    <property type="entry name" value="tRNA-synt_1"/>
    <property type="match status" value="1"/>
</dbReference>
<dbReference type="GO" id="GO:0002161">
    <property type="term" value="F:aminoacyl-tRNA deacylase activity"/>
    <property type="evidence" value="ECO:0007669"/>
    <property type="project" value="InterPro"/>
</dbReference>
<feature type="binding site" evidence="12">
    <location>
        <position position="919"/>
    </location>
    <ligand>
        <name>Zn(2+)</name>
        <dbReference type="ChEBI" id="CHEBI:29105"/>
    </ligand>
</feature>
<feature type="short sequence motif" description="'HIGH' region" evidence="12">
    <location>
        <begin position="59"/>
        <end position="69"/>
    </location>
</feature>
<dbReference type="SUPFAM" id="SSF47323">
    <property type="entry name" value="Anticodon-binding domain of a subclass of class I aminoacyl-tRNA synthetases"/>
    <property type="match status" value="1"/>
</dbReference>
<evidence type="ECO:0000256" key="6">
    <source>
        <dbReference type="ARBA" id="ARBA00022833"/>
    </source>
</evidence>
<dbReference type="SUPFAM" id="SSF52374">
    <property type="entry name" value="Nucleotidylyl transferase"/>
    <property type="match status" value="1"/>
</dbReference>
<dbReference type="PANTHER" id="PTHR42765:SF1">
    <property type="entry name" value="ISOLEUCINE--TRNA LIGASE, MITOCHONDRIAL"/>
    <property type="match status" value="1"/>
</dbReference>
<dbReference type="PATRIC" id="fig|1489064.4.peg.1368"/>
<feature type="domain" description="Methionyl/Valyl/Leucyl/Isoleucyl-tRNA synthetase anticodon-binding" evidence="15">
    <location>
        <begin position="703"/>
        <end position="856"/>
    </location>
</feature>
<dbReference type="InterPro" id="IPR009008">
    <property type="entry name" value="Val/Leu/Ile-tRNA-synth_edit"/>
</dbReference>
<keyword evidence="4 12" id="KW-0479">Metal-binding</keyword>
<dbReference type="InterPro" id="IPR009080">
    <property type="entry name" value="tRNAsynth_Ia_anticodon-bd"/>
</dbReference>
<proteinExistence type="inferred from homology"/>
<dbReference type="Pfam" id="PF08264">
    <property type="entry name" value="Anticodon_1"/>
    <property type="match status" value="1"/>
</dbReference>
<evidence type="ECO:0000259" key="13">
    <source>
        <dbReference type="Pfam" id="PF00133"/>
    </source>
</evidence>
<comment type="domain">
    <text evidence="12">IleRS has two distinct active sites: one for aminoacylation and one for editing. The misactivated valine is translocated from the active site to the editing site, which sterically excludes the correctly activated isoleucine. The single editing site contains two valyl binding pockets, one specific for each substrate (Val-AMP or Val-tRNA(Ile)).</text>
</comment>
<feature type="binding site" evidence="12">
    <location>
        <position position="580"/>
    </location>
    <ligand>
        <name>L-isoleucyl-5'-AMP</name>
        <dbReference type="ChEBI" id="CHEBI:178002"/>
    </ligand>
</feature>
<feature type="binding site" evidence="12">
    <location>
        <position position="916"/>
    </location>
    <ligand>
        <name>Zn(2+)</name>
        <dbReference type="ChEBI" id="CHEBI:29105"/>
    </ligand>
</feature>
<dbReference type="GO" id="GO:0006428">
    <property type="term" value="P:isoleucyl-tRNA aminoacylation"/>
    <property type="evidence" value="ECO:0007669"/>
    <property type="project" value="UniProtKB-UniRule"/>
</dbReference>
<evidence type="ECO:0000313" key="16">
    <source>
        <dbReference type="EMBL" id="KLN62345.1"/>
    </source>
</evidence>
<dbReference type="GO" id="GO:0008270">
    <property type="term" value="F:zinc ion binding"/>
    <property type="evidence" value="ECO:0007669"/>
    <property type="project" value="UniProtKB-UniRule"/>
</dbReference>
<protein>
    <recommendedName>
        <fullName evidence="12">Isoleucine--tRNA ligase</fullName>
        <ecNumber evidence="12">6.1.1.5</ecNumber>
    </recommendedName>
    <alternativeName>
        <fullName evidence="12">Isoleucyl-tRNA synthetase</fullName>
        <shortName evidence="12">IleRS</shortName>
    </alternativeName>
</protein>
<dbReference type="Gene3D" id="3.90.740.10">
    <property type="entry name" value="Valyl/Leucyl/Isoleucyl-tRNA synthetase, editing domain"/>
    <property type="match status" value="1"/>
</dbReference>
<dbReference type="Gene3D" id="1.10.10.830">
    <property type="entry name" value="Ile-tRNA synthetase CP2 domain-like"/>
    <property type="match status" value="1"/>
</dbReference>
<evidence type="ECO:0000256" key="11">
    <source>
        <dbReference type="ARBA" id="ARBA00048359"/>
    </source>
</evidence>
<dbReference type="InterPro" id="IPR050081">
    <property type="entry name" value="Ile-tRNA_ligase"/>
</dbReference>
<comment type="subcellular location">
    <subcellularLocation>
        <location evidence="12">Cytoplasm</location>
    </subcellularLocation>
</comment>
<dbReference type="EC" id="6.1.1.5" evidence="12"/>
<dbReference type="InterPro" id="IPR002301">
    <property type="entry name" value="Ile-tRNA-ligase"/>
</dbReference>
<dbReference type="EMBL" id="LAQL01000002">
    <property type="protein sequence ID" value="KLN62345.1"/>
    <property type="molecule type" value="Genomic_DNA"/>
</dbReference>
<dbReference type="GO" id="GO:0000049">
    <property type="term" value="F:tRNA binding"/>
    <property type="evidence" value="ECO:0007669"/>
    <property type="project" value="InterPro"/>
</dbReference>
<organism evidence="16 17">
    <name type="scientific">Kiloniella spongiae</name>
    <dbReference type="NCBI Taxonomy" id="1489064"/>
    <lineage>
        <taxon>Bacteria</taxon>
        <taxon>Pseudomonadati</taxon>
        <taxon>Pseudomonadota</taxon>
        <taxon>Alphaproteobacteria</taxon>
        <taxon>Rhodospirillales</taxon>
        <taxon>Kiloniellaceae</taxon>
        <taxon>Kiloniella</taxon>
    </lineage>
</organism>
<comment type="similarity">
    <text evidence="1 12">Belongs to the class-I aminoacyl-tRNA synthetase family. IleS type 1 subfamily.</text>
</comment>
<comment type="catalytic activity">
    <reaction evidence="11 12">
        <text>tRNA(Ile) + L-isoleucine + ATP = L-isoleucyl-tRNA(Ile) + AMP + diphosphate</text>
        <dbReference type="Rhea" id="RHEA:11060"/>
        <dbReference type="Rhea" id="RHEA-COMP:9666"/>
        <dbReference type="Rhea" id="RHEA-COMP:9695"/>
        <dbReference type="ChEBI" id="CHEBI:30616"/>
        <dbReference type="ChEBI" id="CHEBI:33019"/>
        <dbReference type="ChEBI" id="CHEBI:58045"/>
        <dbReference type="ChEBI" id="CHEBI:78442"/>
        <dbReference type="ChEBI" id="CHEBI:78528"/>
        <dbReference type="ChEBI" id="CHEBI:456215"/>
        <dbReference type="EC" id="6.1.1.5"/>
    </reaction>
</comment>
<evidence type="ECO:0000256" key="3">
    <source>
        <dbReference type="ARBA" id="ARBA00022598"/>
    </source>
</evidence>
<evidence type="ECO:0000256" key="1">
    <source>
        <dbReference type="ARBA" id="ARBA00006887"/>
    </source>
</evidence>
<evidence type="ECO:0000256" key="2">
    <source>
        <dbReference type="ARBA" id="ARBA00022490"/>
    </source>
</evidence>
<evidence type="ECO:0000313" key="17">
    <source>
        <dbReference type="Proteomes" id="UP000035444"/>
    </source>
</evidence>
<dbReference type="InterPro" id="IPR023585">
    <property type="entry name" value="Ile-tRNA-ligase_type1"/>
</dbReference>
<dbReference type="Proteomes" id="UP000035444">
    <property type="component" value="Unassembled WGS sequence"/>
</dbReference>
<feature type="domain" description="Zinc finger FPG/IleRS-type" evidence="14">
    <location>
        <begin position="913"/>
        <end position="942"/>
    </location>
</feature>
<dbReference type="NCBIfam" id="TIGR00392">
    <property type="entry name" value="ileS"/>
    <property type="match status" value="1"/>
</dbReference>
<keyword evidence="3 12" id="KW-0436">Ligase</keyword>
<dbReference type="HAMAP" id="MF_02002">
    <property type="entry name" value="Ile_tRNA_synth_type1"/>
    <property type="match status" value="1"/>
</dbReference>
<dbReference type="InterPro" id="IPR013155">
    <property type="entry name" value="M/V/L/I-tRNA-synth_anticd-bd"/>
</dbReference>
<dbReference type="InterPro" id="IPR001412">
    <property type="entry name" value="aa-tRNA-synth_I_CS"/>
</dbReference>
<keyword evidence="5 12" id="KW-0547">Nucleotide-binding</keyword>
<dbReference type="GO" id="GO:0004822">
    <property type="term" value="F:isoleucine-tRNA ligase activity"/>
    <property type="evidence" value="ECO:0007669"/>
    <property type="project" value="UniProtKB-UniRule"/>
</dbReference>
<keyword evidence="7 12" id="KW-0067">ATP-binding</keyword>
<evidence type="ECO:0000256" key="5">
    <source>
        <dbReference type="ARBA" id="ARBA00022741"/>
    </source>
</evidence>
<dbReference type="InterPro" id="IPR002300">
    <property type="entry name" value="aa-tRNA-synth_Ia"/>
</dbReference>
<dbReference type="CDD" id="cd07960">
    <property type="entry name" value="Anticodon_Ia_Ile_BEm"/>
    <property type="match status" value="1"/>
</dbReference>
<dbReference type="Pfam" id="PF06827">
    <property type="entry name" value="zf-FPG_IleRS"/>
    <property type="match status" value="1"/>
</dbReference>
<comment type="cofactor">
    <cofactor evidence="12">
        <name>Zn(2+)</name>
        <dbReference type="ChEBI" id="CHEBI:29105"/>
    </cofactor>
    <text evidence="12">Binds 1 zinc ion per subunit.</text>
</comment>
<feature type="domain" description="Aminoacyl-tRNA synthetase class Ia" evidence="13">
    <location>
        <begin position="29"/>
        <end position="659"/>
    </location>
</feature>
<dbReference type="Gene3D" id="3.40.50.620">
    <property type="entry name" value="HUPs"/>
    <property type="match status" value="2"/>
</dbReference>
<comment type="caution">
    <text evidence="16">The sequence shown here is derived from an EMBL/GenBank/DDBJ whole genome shotgun (WGS) entry which is preliminary data.</text>
</comment>
<dbReference type="Gene3D" id="1.10.730.20">
    <property type="match status" value="1"/>
</dbReference>
<keyword evidence="2 12" id="KW-0963">Cytoplasm</keyword>
<dbReference type="InterPro" id="IPR033708">
    <property type="entry name" value="Anticodon_Ile_BEm"/>
</dbReference>
<name>A0A0H2N0A0_9PROT</name>